<accession>A0A523BG94</accession>
<evidence type="ECO:0000259" key="3">
    <source>
        <dbReference type="PROSITE" id="PS50991"/>
    </source>
</evidence>
<dbReference type="Proteomes" id="UP000315399">
    <property type="component" value="Unassembled WGS sequence"/>
</dbReference>
<dbReference type="CDD" id="cd07947">
    <property type="entry name" value="DRE_TIM_Re_CS"/>
    <property type="match status" value="1"/>
</dbReference>
<evidence type="ECO:0000313" key="5">
    <source>
        <dbReference type="Proteomes" id="UP000315399"/>
    </source>
</evidence>
<comment type="caution">
    <text evidence="4">The sequence shown here is derived from an EMBL/GenBank/DDBJ whole genome shotgun (WGS) entry which is preliminary data.</text>
</comment>
<dbReference type="InterPro" id="IPR000891">
    <property type="entry name" value="PYR_CT"/>
</dbReference>
<feature type="domain" description="Pyruvate carboxyltransferase" evidence="3">
    <location>
        <begin position="74"/>
        <end position="345"/>
    </location>
</feature>
<organism evidence="4 5">
    <name type="scientific">Thermoproteota archaeon</name>
    <dbReference type="NCBI Taxonomy" id="2056631"/>
    <lineage>
        <taxon>Archaea</taxon>
        <taxon>Thermoproteota</taxon>
    </lineage>
</organism>
<dbReference type="PANTHER" id="PTHR42880">
    <property type="entry name" value="HOMOCITRATE SYNTHASE"/>
    <property type="match status" value="1"/>
</dbReference>
<reference evidence="4 5" key="1">
    <citation type="journal article" date="2019" name="Nat. Microbiol.">
        <title>Expanding anaerobic alkane metabolism in the domain of Archaea.</title>
        <authorList>
            <person name="Wang Y."/>
            <person name="Wegener G."/>
            <person name="Hou J."/>
            <person name="Wang F."/>
            <person name="Xiao X."/>
        </authorList>
    </citation>
    <scope>NUCLEOTIDE SEQUENCE [LARGE SCALE GENOMIC DNA]</scope>
    <source>
        <strain evidence="4">WYZ-LMO10</strain>
    </source>
</reference>
<protein>
    <submittedName>
        <fullName evidence="4">2-isopropylmalate synthase</fullName>
    </submittedName>
</protein>
<evidence type="ECO:0000313" key="4">
    <source>
        <dbReference type="EMBL" id="TDA39958.1"/>
    </source>
</evidence>
<name>A0A523BG94_9CREN</name>
<dbReference type="AlphaFoldDB" id="A0A523BG94"/>
<dbReference type="EMBL" id="QNVH01000004">
    <property type="protein sequence ID" value="TDA39958.1"/>
    <property type="molecule type" value="Genomic_DNA"/>
</dbReference>
<evidence type="ECO:0000256" key="1">
    <source>
        <dbReference type="ARBA" id="ARBA00006154"/>
    </source>
</evidence>
<gene>
    <name evidence="4" type="ORF">DSO08_00905</name>
</gene>
<dbReference type="PROSITE" id="PS50991">
    <property type="entry name" value="PYR_CT"/>
    <property type="match status" value="1"/>
</dbReference>
<dbReference type="SUPFAM" id="SSF51569">
    <property type="entry name" value="Aldolase"/>
    <property type="match status" value="1"/>
</dbReference>
<proteinExistence type="inferred from homology"/>
<dbReference type="InterPro" id="IPR013785">
    <property type="entry name" value="Aldolase_TIM"/>
</dbReference>
<comment type="similarity">
    <text evidence="1">Belongs to the alpha-IPM synthase/homocitrate synthase family.</text>
</comment>
<dbReference type="GO" id="GO:0016740">
    <property type="term" value="F:transferase activity"/>
    <property type="evidence" value="ECO:0007669"/>
    <property type="project" value="UniProtKB-KW"/>
</dbReference>
<keyword evidence="2" id="KW-0808">Transferase</keyword>
<sequence>MLTLFFSVNFGGPELGDSQERLIRAIKRDSLDYPDYEVLDTPEPKLYKELFPFESPPKIHWDGVMVPQEIPDQLWITDTTFRDGQQSRDPYTVEQILDLYKFLNRIGGPKGKILMTECFLYTKRDREAVSSARALGFKYPIISGWIRASKEDLKLAKEAKLEEVGMLSSISDYHIFYKFKGLSRSQVVSKYLEVIEEGLKSGIVMRAHIEDCTRSDILGVVVPFVKKLMRLSDKYGLPVKIRIPDTLGLGVPWPQAALPRSVPKIVWILRHIAGVPSEWLEFHGHNDFHMGIANATAAWMYGASLNNTTLFGIGERAGNVPLEAMVFMYAALKGTLDDMDTLAITEVARYYRRVIGYHIPSYYPIVGKNFNITRAGIHADGALKNIEMYLPFDTEKLLGVPPGVSITPYSGNAGVAFWINYYFNLKNSEKVDKDHPGVLKIYQDVLKRFEEGEALTISDKEMLLLVKKHMPEFFEKNKSRINPL</sequence>
<evidence type="ECO:0000256" key="2">
    <source>
        <dbReference type="ARBA" id="ARBA00022679"/>
    </source>
</evidence>
<dbReference type="Pfam" id="PF00682">
    <property type="entry name" value="HMGL-like"/>
    <property type="match status" value="1"/>
</dbReference>
<dbReference type="PANTHER" id="PTHR42880:SF1">
    <property type="entry name" value="ISOPROPYLMALATE_HOMOCITRATE_CITRAMALATE SYNTHASE FAMILY PROTEIN"/>
    <property type="match status" value="1"/>
</dbReference>
<dbReference type="Gene3D" id="3.20.20.70">
    <property type="entry name" value="Aldolase class I"/>
    <property type="match status" value="1"/>
</dbReference>